<evidence type="ECO:0000256" key="4">
    <source>
        <dbReference type="ARBA" id="ARBA00022692"/>
    </source>
</evidence>
<reference evidence="9 10" key="1">
    <citation type="submission" date="2020-02" db="EMBL/GenBank/DDBJ databases">
        <title>Genome sequencing of Aeromonas rivipollensis.</title>
        <authorList>
            <person name="Fono-Tamo Ubani E.K."/>
            <person name="Lekota K.E."/>
        </authorList>
    </citation>
    <scope>NUCLEOTIDE SEQUENCE [LARGE SCALE GENOMIC DNA]</scope>
    <source>
        <strain evidence="9 10">G87</strain>
    </source>
</reference>
<dbReference type="PANTHER" id="PTHR45138:SF24">
    <property type="entry name" value="DIGUANYLATE CYCLASE DGCC-RELATED"/>
    <property type="match status" value="1"/>
</dbReference>
<keyword evidence="4 7" id="KW-0812">Transmembrane</keyword>
<dbReference type="Proteomes" id="UP000480681">
    <property type="component" value="Unassembled WGS sequence"/>
</dbReference>
<dbReference type="PROSITE" id="PS50887">
    <property type="entry name" value="GGDEF"/>
    <property type="match status" value="1"/>
</dbReference>
<dbReference type="AlphaFoldDB" id="A0AAW9Y7N9"/>
<comment type="subcellular location">
    <subcellularLocation>
        <location evidence="1">Cell membrane</location>
        <topology evidence="1">Multi-pass membrane protein</topology>
    </subcellularLocation>
</comment>
<accession>A0AAW9Y7N9</accession>
<dbReference type="RefSeq" id="WP_163147270.1">
    <property type="nucleotide sequence ID" value="NZ_JAAIKZ010000004.1"/>
</dbReference>
<dbReference type="InterPro" id="IPR029151">
    <property type="entry name" value="Sensor-like_sf"/>
</dbReference>
<keyword evidence="6 7" id="KW-0472">Membrane</keyword>
<name>A0AAW9Y7N9_9GAMM</name>
<dbReference type="GO" id="GO:1902201">
    <property type="term" value="P:negative regulation of bacterial-type flagellum-dependent cell motility"/>
    <property type="evidence" value="ECO:0007669"/>
    <property type="project" value="TreeGrafter"/>
</dbReference>
<keyword evidence="5 7" id="KW-1133">Transmembrane helix</keyword>
<dbReference type="Gene3D" id="3.30.70.270">
    <property type="match status" value="1"/>
</dbReference>
<feature type="domain" description="GGDEF" evidence="8">
    <location>
        <begin position="330"/>
        <end position="455"/>
    </location>
</feature>
<dbReference type="Pfam" id="PF02743">
    <property type="entry name" value="dCache_1"/>
    <property type="match status" value="1"/>
</dbReference>
<evidence type="ECO:0000313" key="9">
    <source>
        <dbReference type="EMBL" id="NEX73602.1"/>
    </source>
</evidence>
<proteinExistence type="predicted"/>
<dbReference type="SUPFAM" id="SSF103190">
    <property type="entry name" value="Sensory domain-like"/>
    <property type="match status" value="1"/>
</dbReference>
<dbReference type="GO" id="GO:0043709">
    <property type="term" value="P:cell adhesion involved in single-species biofilm formation"/>
    <property type="evidence" value="ECO:0007669"/>
    <property type="project" value="TreeGrafter"/>
</dbReference>
<dbReference type="GO" id="GO:0005886">
    <property type="term" value="C:plasma membrane"/>
    <property type="evidence" value="ECO:0007669"/>
    <property type="project" value="UniProtKB-SubCell"/>
</dbReference>
<comment type="caution">
    <text evidence="9">The sequence shown here is derived from an EMBL/GenBank/DDBJ whole genome shotgun (WGS) entry which is preliminary data.</text>
</comment>
<evidence type="ECO:0000256" key="1">
    <source>
        <dbReference type="ARBA" id="ARBA00004651"/>
    </source>
</evidence>
<evidence type="ECO:0000256" key="7">
    <source>
        <dbReference type="SAM" id="Phobius"/>
    </source>
</evidence>
<dbReference type="InterPro" id="IPR050469">
    <property type="entry name" value="Diguanylate_Cyclase"/>
</dbReference>
<dbReference type="PANTHER" id="PTHR45138">
    <property type="entry name" value="REGULATORY COMPONENTS OF SENSORY TRANSDUCTION SYSTEM"/>
    <property type="match status" value="1"/>
</dbReference>
<evidence type="ECO:0000256" key="5">
    <source>
        <dbReference type="ARBA" id="ARBA00022989"/>
    </source>
</evidence>
<organism evidence="9 10">
    <name type="scientific">Aeromonas rivipollensis</name>
    <dbReference type="NCBI Taxonomy" id="948519"/>
    <lineage>
        <taxon>Bacteria</taxon>
        <taxon>Pseudomonadati</taxon>
        <taxon>Pseudomonadota</taxon>
        <taxon>Gammaproteobacteria</taxon>
        <taxon>Aeromonadales</taxon>
        <taxon>Aeromonadaceae</taxon>
        <taxon>Aeromonas</taxon>
    </lineage>
</organism>
<feature type="transmembrane region" description="Helical" evidence="7">
    <location>
        <begin position="228"/>
        <end position="250"/>
    </location>
</feature>
<evidence type="ECO:0000259" key="8">
    <source>
        <dbReference type="PROSITE" id="PS50887"/>
    </source>
</evidence>
<dbReference type="SMART" id="SM00267">
    <property type="entry name" value="GGDEF"/>
    <property type="match status" value="1"/>
</dbReference>
<keyword evidence="3" id="KW-1003">Cell membrane</keyword>
<dbReference type="CDD" id="cd01949">
    <property type="entry name" value="GGDEF"/>
    <property type="match status" value="1"/>
</dbReference>
<dbReference type="SUPFAM" id="SSF55073">
    <property type="entry name" value="Nucleotide cyclase"/>
    <property type="match status" value="1"/>
</dbReference>
<dbReference type="Gene3D" id="3.30.450.20">
    <property type="entry name" value="PAS domain"/>
    <property type="match status" value="2"/>
</dbReference>
<evidence type="ECO:0000256" key="3">
    <source>
        <dbReference type="ARBA" id="ARBA00022475"/>
    </source>
</evidence>
<dbReference type="Pfam" id="PF00990">
    <property type="entry name" value="GGDEF"/>
    <property type="match status" value="1"/>
</dbReference>
<gene>
    <name evidence="9" type="ORF">G4911_02275</name>
</gene>
<evidence type="ECO:0000313" key="10">
    <source>
        <dbReference type="Proteomes" id="UP000480681"/>
    </source>
</evidence>
<evidence type="ECO:0000256" key="2">
    <source>
        <dbReference type="ARBA" id="ARBA00012528"/>
    </source>
</evidence>
<dbReference type="InterPro" id="IPR029787">
    <property type="entry name" value="Nucleotide_cyclase"/>
</dbReference>
<dbReference type="InterPro" id="IPR043128">
    <property type="entry name" value="Rev_trsase/Diguanyl_cyclase"/>
</dbReference>
<dbReference type="NCBIfam" id="TIGR00254">
    <property type="entry name" value="GGDEF"/>
    <property type="match status" value="1"/>
</dbReference>
<sequence>MLQSVDASYLLQLVSENERELEVLVTSLDKNKIIEGKSAINDIWPIAHRMKMEDKHFIYFYHISNDRIDSYPSWTPIGEFNPHERPWFKLLDSNNEGSHWIGPYPEFGSGELVLSLGKKIVSDDGKPLGLLLVDMPLNVIQDTLSRSLGDIDASLYLKNRDTGVMLSMVNPSLFREGGIDSSNNNIAYHGLVDGAVIIHPLEYVKWQLGLYIPPKRFIAALRVELSKILFPICTVALVVFLGVLSLLRIFRQEQSLLLEQLKEISEDSHQRTDHDNKITSWFIGKSLNEINNIKNKYHINRQQLRLDPLTGILNRRAFEHDSECLRQGNAPISLVLIDLDKFKLINDSFGHQVGDLVLCRVADSLVSFLGLERVYRIGGDEFAALLPMDQNDIAITVESLLHHVRNLKWREHDCHVTLSIGIASGPGEPGKVFLEADKALYRSKENGRDCWCVQI</sequence>
<evidence type="ECO:0000256" key="6">
    <source>
        <dbReference type="ARBA" id="ARBA00023136"/>
    </source>
</evidence>
<dbReference type="GO" id="GO:0052621">
    <property type="term" value="F:diguanylate cyclase activity"/>
    <property type="evidence" value="ECO:0007669"/>
    <property type="project" value="UniProtKB-EC"/>
</dbReference>
<dbReference type="InterPro" id="IPR000160">
    <property type="entry name" value="GGDEF_dom"/>
</dbReference>
<dbReference type="EC" id="2.7.7.65" evidence="2"/>
<dbReference type="EMBL" id="JAAIKZ010000004">
    <property type="protein sequence ID" value="NEX73602.1"/>
    <property type="molecule type" value="Genomic_DNA"/>
</dbReference>
<protein>
    <recommendedName>
        <fullName evidence="2">diguanylate cyclase</fullName>
        <ecNumber evidence="2">2.7.7.65</ecNumber>
    </recommendedName>
</protein>
<dbReference type="InterPro" id="IPR033479">
    <property type="entry name" value="dCache_1"/>
</dbReference>